<keyword evidence="1" id="KW-1133">Transmembrane helix</keyword>
<reference evidence="4" key="1">
    <citation type="submission" date="2018-03" db="EMBL/GenBank/DDBJ databases">
        <authorList>
            <person name="Sun L."/>
            <person name="Liu H."/>
            <person name="Chen W."/>
            <person name="Huang K."/>
            <person name="Liu W."/>
            <person name="Gao X."/>
        </authorList>
    </citation>
    <scope>NUCLEOTIDE SEQUENCE [LARGE SCALE GENOMIC DNA]</scope>
    <source>
        <strain evidence="4">SH9</strain>
    </source>
</reference>
<feature type="transmembrane region" description="Helical" evidence="1">
    <location>
        <begin position="30"/>
        <end position="49"/>
    </location>
</feature>
<dbReference type="RefSeq" id="WP_106334773.1">
    <property type="nucleotide sequence ID" value="NZ_PVZS01000001.1"/>
</dbReference>
<accession>A0A2T1HZH5</accession>
<dbReference type="Gene3D" id="1.20.5.160">
    <property type="entry name" value="Bacterial aa3 type cytochrome c oxidase subunit IV"/>
    <property type="match status" value="1"/>
</dbReference>
<proteinExistence type="predicted"/>
<protein>
    <submittedName>
        <fullName evidence="3">Aa3-type cytochrome c oxidase subunit IV</fullName>
    </submittedName>
</protein>
<dbReference type="Pfam" id="PF07835">
    <property type="entry name" value="COX4_pro_2"/>
    <property type="match status" value="1"/>
</dbReference>
<organism evidence="3 4">
    <name type="scientific">Alsobacter soli</name>
    <dbReference type="NCBI Taxonomy" id="2109933"/>
    <lineage>
        <taxon>Bacteria</taxon>
        <taxon>Pseudomonadati</taxon>
        <taxon>Pseudomonadota</taxon>
        <taxon>Alphaproteobacteria</taxon>
        <taxon>Hyphomicrobiales</taxon>
        <taxon>Alsobacteraceae</taxon>
        <taxon>Alsobacter</taxon>
    </lineage>
</organism>
<keyword evidence="1" id="KW-0472">Membrane</keyword>
<comment type="caution">
    <text evidence="3">The sequence shown here is derived from an EMBL/GenBank/DDBJ whole genome shotgun (WGS) entry which is preliminary data.</text>
</comment>
<dbReference type="SUPFAM" id="SSF81469">
    <property type="entry name" value="Bacterial aa3 type cytochrome c oxidase subunit IV"/>
    <property type="match status" value="1"/>
</dbReference>
<dbReference type="InterPro" id="IPR012422">
    <property type="entry name" value="Cyt_c_oxidase_su4_bac-aa3"/>
</dbReference>
<gene>
    <name evidence="3" type="ORF">SLNSH_00995</name>
</gene>
<evidence type="ECO:0000313" key="4">
    <source>
        <dbReference type="Proteomes" id="UP000239772"/>
    </source>
</evidence>
<dbReference type="OrthoDB" id="9812071at2"/>
<dbReference type="Proteomes" id="UP000239772">
    <property type="component" value="Unassembled WGS sequence"/>
</dbReference>
<feature type="domain" description="Cytochrome c oxidase subunit IV bacterial aa3 type" evidence="2">
    <location>
        <begin position="14"/>
        <end position="49"/>
    </location>
</feature>
<dbReference type="EMBL" id="PVZS01000001">
    <property type="protein sequence ID" value="PSC06988.1"/>
    <property type="molecule type" value="Genomic_DNA"/>
</dbReference>
<name>A0A2T1HZH5_9HYPH</name>
<keyword evidence="1" id="KW-0812">Transmembrane</keyword>
<dbReference type="AlphaFoldDB" id="A0A2T1HZH5"/>
<dbReference type="InterPro" id="IPR036596">
    <property type="entry name" value="Cyt-C_aa3_sf"/>
</dbReference>
<sequence length="50" mass="5466">MADHNLAPAGGHPAMDYPEHERTYAMFVNLAKYGTTAVVVLLIGMAFFLL</sequence>
<keyword evidence="4" id="KW-1185">Reference proteome</keyword>
<evidence type="ECO:0000256" key="1">
    <source>
        <dbReference type="SAM" id="Phobius"/>
    </source>
</evidence>
<evidence type="ECO:0000313" key="3">
    <source>
        <dbReference type="EMBL" id="PSC06988.1"/>
    </source>
</evidence>
<evidence type="ECO:0000259" key="2">
    <source>
        <dbReference type="Pfam" id="PF07835"/>
    </source>
</evidence>